<evidence type="ECO:0000313" key="2">
    <source>
        <dbReference type="Proteomes" id="UP000789920"/>
    </source>
</evidence>
<reference evidence="1" key="1">
    <citation type="submission" date="2021-06" db="EMBL/GenBank/DDBJ databases">
        <authorList>
            <person name="Kallberg Y."/>
            <person name="Tangrot J."/>
            <person name="Rosling A."/>
        </authorList>
    </citation>
    <scope>NUCLEOTIDE SEQUENCE</scope>
    <source>
        <strain evidence="1">MA461A</strain>
    </source>
</reference>
<protein>
    <submittedName>
        <fullName evidence="1">11014_t:CDS:1</fullName>
    </submittedName>
</protein>
<keyword evidence="2" id="KW-1185">Reference proteome</keyword>
<feature type="non-terminal residue" evidence="1">
    <location>
        <position position="1"/>
    </location>
</feature>
<gene>
    <name evidence="1" type="ORF">RPERSI_LOCUS670</name>
</gene>
<name>A0ACA9KGV3_9GLOM</name>
<evidence type="ECO:0000313" key="1">
    <source>
        <dbReference type="EMBL" id="CAG8473096.1"/>
    </source>
</evidence>
<proteinExistence type="predicted"/>
<comment type="caution">
    <text evidence="1">The sequence shown here is derived from an EMBL/GenBank/DDBJ whole genome shotgun (WGS) entry which is preliminary data.</text>
</comment>
<dbReference type="EMBL" id="CAJVQC010000518">
    <property type="protein sequence ID" value="CAG8473096.1"/>
    <property type="molecule type" value="Genomic_DNA"/>
</dbReference>
<sequence>LAHLDELLPNNKSNAHKVPTTKVLKFDKVGNSTFTTIQLAKTKNHKTANRVSLIINPTNDPLCPICYAKDNMMLFAKLDRTWATKQWFIAKLKQLILHEYVAGHSLRAGDTTELVIRGVQLVLIQKIGR</sequence>
<dbReference type="Proteomes" id="UP000789920">
    <property type="component" value="Unassembled WGS sequence"/>
</dbReference>
<organism evidence="1 2">
    <name type="scientific">Racocetra persica</name>
    <dbReference type="NCBI Taxonomy" id="160502"/>
    <lineage>
        <taxon>Eukaryota</taxon>
        <taxon>Fungi</taxon>
        <taxon>Fungi incertae sedis</taxon>
        <taxon>Mucoromycota</taxon>
        <taxon>Glomeromycotina</taxon>
        <taxon>Glomeromycetes</taxon>
        <taxon>Diversisporales</taxon>
        <taxon>Gigasporaceae</taxon>
        <taxon>Racocetra</taxon>
    </lineage>
</organism>
<accession>A0ACA9KGV3</accession>